<evidence type="ECO:0000259" key="1">
    <source>
        <dbReference type="Pfam" id="PF01408"/>
    </source>
</evidence>
<dbReference type="RefSeq" id="WP_119437105.1">
    <property type="nucleotide sequence ID" value="NZ_QWGR01000003.1"/>
</dbReference>
<comment type="caution">
    <text evidence="3">The sequence shown here is derived from an EMBL/GenBank/DDBJ whole genome shotgun (WGS) entry which is preliminary data.</text>
</comment>
<dbReference type="Gene3D" id="3.40.50.720">
    <property type="entry name" value="NAD(P)-binding Rossmann-like Domain"/>
    <property type="match status" value="1"/>
</dbReference>
<dbReference type="Pfam" id="PF19051">
    <property type="entry name" value="GFO_IDH_MocA_C2"/>
    <property type="match status" value="1"/>
</dbReference>
<dbReference type="AlphaFoldDB" id="A0A399T2G5"/>
<dbReference type="SUPFAM" id="SSF55347">
    <property type="entry name" value="Glyceraldehyde-3-phosphate dehydrogenase-like, C-terminal domain"/>
    <property type="match status" value="1"/>
</dbReference>
<gene>
    <name evidence="3" type="ORF">D1614_06580</name>
</gene>
<dbReference type="PANTHER" id="PTHR43818">
    <property type="entry name" value="BCDNA.GH03377"/>
    <property type="match status" value="1"/>
</dbReference>
<feature type="domain" description="Gfo/Idh/MocA-like oxidoreductase bacterial type C-terminal" evidence="2">
    <location>
        <begin position="208"/>
        <end position="444"/>
    </location>
</feature>
<keyword evidence="4" id="KW-1185">Reference proteome</keyword>
<dbReference type="InterPro" id="IPR036291">
    <property type="entry name" value="NAD(P)-bd_dom_sf"/>
</dbReference>
<proteinExistence type="predicted"/>
<evidence type="ECO:0000259" key="2">
    <source>
        <dbReference type="Pfam" id="PF19051"/>
    </source>
</evidence>
<feature type="domain" description="Gfo/Idh/MocA-like oxidoreductase N-terminal" evidence="1">
    <location>
        <begin position="44"/>
        <end position="166"/>
    </location>
</feature>
<dbReference type="Proteomes" id="UP000265926">
    <property type="component" value="Unassembled WGS sequence"/>
</dbReference>
<dbReference type="Gene3D" id="3.30.360.10">
    <property type="entry name" value="Dihydrodipicolinate Reductase, domain 2"/>
    <property type="match status" value="1"/>
</dbReference>
<dbReference type="PANTHER" id="PTHR43818:SF5">
    <property type="entry name" value="OXIDOREDUCTASE FAMILY PROTEIN"/>
    <property type="match status" value="1"/>
</dbReference>
<name>A0A399T2G5_9BACT</name>
<accession>A0A399T2G5</accession>
<dbReference type="Pfam" id="PF01408">
    <property type="entry name" value="GFO_IDH_MocA"/>
    <property type="match status" value="1"/>
</dbReference>
<dbReference type="SUPFAM" id="SSF51735">
    <property type="entry name" value="NAD(P)-binding Rossmann-fold domains"/>
    <property type="match status" value="1"/>
</dbReference>
<reference evidence="3 4" key="1">
    <citation type="submission" date="2018-08" db="EMBL/GenBank/DDBJ databases">
        <title>Pallidiluteibacterium maritimus gen. nov., sp. nov., isolated from coastal sediment.</title>
        <authorList>
            <person name="Zhou L.Y."/>
        </authorList>
    </citation>
    <scope>NUCLEOTIDE SEQUENCE [LARGE SCALE GENOMIC DNA]</scope>
    <source>
        <strain evidence="3 4">XSD2</strain>
    </source>
</reference>
<dbReference type="GO" id="GO:0000166">
    <property type="term" value="F:nucleotide binding"/>
    <property type="evidence" value="ECO:0007669"/>
    <property type="project" value="InterPro"/>
</dbReference>
<evidence type="ECO:0000313" key="3">
    <source>
        <dbReference type="EMBL" id="RIJ49219.1"/>
    </source>
</evidence>
<dbReference type="EMBL" id="QWGR01000003">
    <property type="protein sequence ID" value="RIJ49219.1"/>
    <property type="molecule type" value="Genomic_DNA"/>
</dbReference>
<dbReference type="PROSITE" id="PS51318">
    <property type="entry name" value="TAT"/>
    <property type="match status" value="1"/>
</dbReference>
<dbReference type="InterPro" id="IPR050463">
    <property type="entry name" value="Gfo/Idh/MocA_oxidrdct_glycsds"/>
</dbReference>
<dbReference type="OrthoDB" id="9795543at2"/>
<organism evidence="3 4">
    <name type="scientific">Maribellus luteus</name>
    <dbReference type="NCBI Taxonomy" id="2305463"/>
    <lineage>
        <taxon>Bacteria</taxon>
        <taxon>Pseudomonadati</taxon>
        <taxon>Bacteroidota</taxon>
        <taxon>Bacteroidia</taxon>
        <taxon>Marinilabiliales</taxon>
        <taxon>Prolixibacteraceae</taxon>
        <taxon>Maribellus</taxon>
    </lineage>
</organism>
<dbReference type="InterPro" id="IPR006311">
    <property type="entry name" value="TAT_signal"/>
</dbReference>
<sequence length="447" mass="49808">MEKDRRTFIKTTVLGTAALSLGGVLPGFAAKNYRNVIGANERINVGAMGVNSRGLALAKNFAMQKNCNLMSVSDVDSRATEKCVSSINEITGSRPKSFGDFRKALEDKDMDAIIIATPDHWHAPAALLALKAGKHVYLEKPCSHSPAEGEILVEAASRYNRILQMGNQRRSWPNVMKAIDEIKSGVIGKPYFGKSWYTNKRGSIGVGKLSAVPEWLDWELWQGPAPRMQFKDNYVHYNWHWFWQWGTGEALNNGTHMVDLLRWGMDVNYPVRVSSNGGRFHFQDDWETPDTQVISMDFEEGFTMTWEGRSCNARNIEGSSVGAMFYGDKGSLLITGGNGYTVYDLAGKEISKVEDKEKIDPRNAASPAQQLDALHIQNFFGGITKGEKLSSDIDSGHKSTLLVQLGNIAQRVGRSLDIDPANGHILKDKEANKLWARDYQKGWEMKL</sequence>
<dbReference type="InterPro" id="IPR043906">
    <property type="entry name" value="Gfo/Idh/MocA_OxRdtase_bact_C"/>
</dbReference>
<protein>
    <submittedName>
        <fullName evidence="3">Gfo/Idh/MocA family oxidoreductase</fullName>
    </submittedName>
</protein>
<evidence type="ECO:0000313" key="4">
    <source>
        <dbReference type="Proteomes" id="UP000265926"/>
    </source>
</evidence>
<dbReference type="InterPro" id="IPR000683">
    <property type="entry name" value="Gfo/Idh/MocA-like_OxRdtase_N"/>
</dbReference>